<dbReference type="InterPro" id="IPR011836">
    <property type="entry name" value="YhdP"/>
</dbReference>
<dbReference type="NCBIfam" id="TIGR02099">
    <property type="entry name" value="YhdP family protein"/>
    <property type="match status" value="1"/>
</dbReference>
<proteinExistence type="predicted"/>
<name>A0A857J6S0_9BURK</name>
<evidence type="ECO:0000256" key="1">
    <source>
        <dbReference type="SAM" id="MobiDB-lite"/>
    </source>
</evidence>
<dbReference type="Pfam" id="PF13116">
    <property type="entry name" value="YhdP"/>
    <property type="match status" value="2"/>
</dbReference>
<dbReference type="KEGG" id="xyk:GT347_12730"/>
<dbReference type="PANTHER" id="PTHR38690">
    <property type="entry name" value="PROTEASE-RELATED"/>
    <property type="match status" value="1"/>
</dbReference>
<dbReference type="InterPro" id="IPR025263">
    <property type="entry name" value="YhdP_central"/>
</dbReference>
<feature type="region of interest" description="Disordered" evidence="1">
    <location>
        <begin position="612"/>
        <end position="641"/>
    </location>
</feature>
<protein>
    <submittedName>
        <fullName evidence="3">TIGR02099 family protein</fullName>
    </submittedName>
</protein>
<keyword evidence="4" id="KW-1185">Reference proteome</keyword>
<feature type="domain" description="YhdP central" evidence="2">
    <location>
        <begin position="3"/>
        <end position="618"/>
    </location>
</feature>
<evidence type="ECO:0000313" key="3">
    <source>
        <dbReference type="EMBL" id="QHI98779.1"/>
    </source>
</evidence>
<dbReference type="PANTHER" id="PTHR38690:SF1">
    <property type="entry name" value="PROTEASE"/>
    <property type="match status" value="1"/>
</dbReference>
<reference evidence="3 4" key="1">
    <citation type="submission" date="2020-01" db="EMBL/GenBank/DDBJ databases">
        <title>Genome sequencing of strain KACC 21265.</title>
        <authorList>
            <person name="Heo J."/>
            <person name="Kim S.-J."/>
            <person name="Kim J.-S."/>
            <person name="Hong S.-B."/>
            <person name="Kwon S.-W."/>
        </authorList>
    </citation>
    <scope>NUCLEOTIDE SEQUENCE [LARGE SCALE GENOMIC DNA]</scope>
    <source>
        <strain evidence="3 4">KACC 21265</strain>
    </source>
</reference>
<gene>
    <name evidence="3" type="ORF">GT347_12730</name>
</gene>
<dbReference type="RefSeq" id="WP_160552296.1">
    <property type="nucleotide sequence ID" value="NZ_CP047650.1"/>
</dbReference>
<dbReference type="Proteomes" id="UP000464787">
    <property type="component" value="Chromosome"/>
</dbReference>
<feature type="domain" description="YhdP central" evidence="2">
    <location>
        <begin position="646"/>
        <end position="1336"/>
    </location>
</feature>
<sequence>MRIATITARSGWLVPSFALSDVTVLDREGRTALRLPLVVAALSPRSLLHLGFEQLYLEGPELDVRRTADGRLFVAGQELHPDPSGGGRGADWLFSQTEVVVRHGTLRWTDEAGAAAPQSLTDIELLLRNGGWRHAMRIAATPPAELGGRVTLVGQFSQPLLSLRPGQWRDWQGPFYAGMPDVDLGRLHAQLAGILGSLSSPAPLFGLSEAAGKGSLQAWADLDAGAVSGVTADVALQDLALRFAEAPAPLALRQFSARLSGRRDEAGFELATERLAFVSTDGDAWPGGNLSLRHLNAAPGRTEIGADRLDLAELARIASGLPLGAQAQRLLAERAPQGLVESLTAHWEGGEGAATRYAARGRVTGLSVSSIPPDADHLAAAAAVEAALRAQDPHGHRHVHPPLGRPGIRGADLDFDLDQTGGKASLAVRSGALDVPGVFADPVVPLDSLRAELRWQHGADGRLAVQVPHAEFANADAAGALQASWRSGDEADPAQRLPGVLDLTGHMTRADGTRVWRYLPQSIAPEARDYVRESVSAGVATSADFRVQGDLRHMPFDDPKLGQFRIAARLRDVTYAYAPPEIEHEGALPWPALVRLAGELVFEGRGMEIRNASGRLESPESMRATGARGAEPPAPRSAKTPPLLAGEVQVLRADVRIPDLSRTVVNVQARARGPLAEMLAIVDAAPLAGMTRHALSHATADGNAELQLGLSLPVAALHDSRVRGEVVLGGNDLRLAPQLPLLGQARGTVAFSEGGFSLFGTQARMLGGDLQVEGGLQPVPGAVDGQGAPLHRLSLQARGTLTAEGLRDAPELGAVPRLAAAAQGGTSYSVTVESEDGHPQVSVSSSLQGLALDLPAPLGKSAEASLPLRFQTRLLPAAPGEATRRDELTMDLGDVVAVRYLRSLEGDKPRVIAGSLAIGLQPGEEQPLPTEGVAANVHLAQLDVDAWRAVLRRVAEQAGTGTGTADAAAATQRSESADYLPDTLALRADEFTAAGRTLHQVVVGGSHEAGLWRANVDARELGGYLEYRQAADAAPARVYARLARLQVPETAAQDVESLTDSSVQPASSAAAGPLPALDIVVDDFQLKDRRLGRLEVQAVNRDAEWRLDKLQLAMPEATFAATGRWGRRAPGTPRRTEFDFRLDLRDSGALLGRLGMPGVIARGVGQLSGQVDWQGSPFSPDYASMDGKLHLDVASGQFLKADPGLAKLLGVLSLQSLPRRLTLDFRDVFSEGFAFDHVRGDVQIADGIAHTDQLEMKGVAATVQMDGSADIRRETQNLRVVVVPEINAGTASLLAAMVNPAIGLSTFLAQAVLRGPLIEAATQEFDITGGWTTPHIVKVARPAATP</sequence>
<organism evidence="3 4">
    <name type="scientific">Xylophilus rhododendri</name>
    <dbReference type="NCBI Taxonomy" id="2697032"/>
    <lineage>
        <taxon>Bacteria</taxon>
        <taxon>Pseudomonadati</taxon>
        <taxon>Pseudomonadota</taxon>
        <taxon>Betaproteobacteria</taxon>
        <taxon>Burkholderiales</taxon>
        <taxon>Xylophilus</taxon>
    </lineage>
</organism>
<accession>A0A857J6S0</accession>
<dbReference type="EMBL" id="CP047650">
    <property type="protein sequence ID" value="QHI98779.1"/>
    <property type="molecule type" value="Genomic_DNA"/>
</dbReference>
<evidence type="ECO:0000313" key="4">
    <source>
        <dbReference type="Proteomes" id="UP000464787"/>
    </source>
</evidence>
<evidence type="ECO:0000259" key="2">
    <source>
        <dbReference type="Pfam" id="PF13116"/>
    </source>
</evidence>